<dbReference type="EMBL" id="PSQE01000002">
    <property type="protein sequence ID" value="RHN75027.1"/>
    <property type="molecule type" value="Genomic_DNA"/>
</dbReference>
<reference evidence="3" key="1">
    <citation type="journal article" date="2018" name="Nat. Plants">
        <title>Whole-genome landscape of Medicago truncatula symbiotic genes.</title>
        <authorList>
            <person name="Pecrix Y."/>
            <person name="Staton S.E."/>
            <person name="Sallet E."/>
            <person name="Lelandais-Briere C."/>
            <person name="Moreau S."/>
            <person name="Carrere S."/>
            <person name="Blein T."/>
            <person name="Jardinaud M.F."/>
            <person name="Latrasse D."/>
            <person name="Zouine M."/>
            <person name="Zahm M."/>
            <person name="Kreplak J."/>
            <person name="Mayjonade B."/>
            <person name="Satge C."/>
            <person name="Perez M."/>
            <person name="Cauet S."/>
            <person name="Marande W."/>
            <person name="Chantry-Darmon C."/>
            <person name="Lopez-Roques C."/>
            <person name="Bouchez O."/>
            <person name="Berard A."/>
            <person name="Debelle F."/>
            <person name="Munos S."/>
            <person name="Bendahmane A."/>
            <person name="Berges H."/>
            <person name="Niebel A."/>
            <person name="Buitink J."/>
            <person name="Frugier F."/>
            <person name="Benhamed M."/>
            <person name="Crespi M."/>
            <person name="Gouzy J."/>
            <person name="Gamas P."/>
        </authorList>
    </citation>
    <scope>NUCLEOTIDE SEQUENCE [LARGE SCALE GENOMIC DNA]</scope>
    <source>
        <strain evidence="3">cv. Jemalong A17</strain>
    </source>
</reference>
<evidence type="ECO:0000313" key="3">
    <source>
        <dbReference type="Proteomes" id="UP000265566"/>
    </source>
</evidence>
<sequence length="79" mass="8788">MNSKNKRSALQERSCFLTNFFIFFYSFFPHLCNAFRPFLPLLSVLVAAICAGAPLALNVECIKSPLGVSLLLPVICHLL</sequence>
<dbReference type="Gramene" id="rna11174">
    <property type="protein sequence ID" value="RHN75027.1"/>
    <property type="gene ID" value="gene11174"/>
</dbReference>
<dbReference type="Proteomes" id="UP000265566">
    <property type="component" value="Chromosome 2"/>
</dbReference>
<evidence type="ECO:0000313" key="2">
    <source>
        <dbReference type="EMBL" id="RHN75027.1"/>
    </source>
</evidence>
<keyword evidence="1" id="KW-0472">Membrane</keyword>
<feature type="transmembrane region" description="Helical" evidence="1">
    <location>
        <begin position="12"/>
        <end position="31"/>
    </location>
</feature>
<name>A0A396JIY1_MEDTR</name>
<organism evidence="2 3">
    <name type="scientific">Medicago truncatula</name>
    <name type="common">Barrel medic</name>
    <name type="synonym">Medicago tribuloides</name>
    <dbReference type="NCBI Taxonomy" id="3880"/>
    <lineage>
        <taxon>Eukaryota</taxon>
        <taxon>Viridiplantae</taxon>
        <taxon>Streptophyta</taxon>
        <taxon>Embryophyta</taxon>
        <taxon>Tracheophyta</taxon>
        <taxon>Spermatophyta</taxon>
        <taxon>Magnoliopsida</taxon>
        <taxon>eudicotyledons</taxon>
        <taxon>Gunneridae</taxon>
        <taxon>Pentapetalae</taxon>
        <taxon>rosids</taxon>
        <taxon>fabids</taxon>
        <taxon>Fabales</taxon>
        <taxon>Fabaceae</taxon>
        <taxon>Papilionoideae</taxon>
        <taxon>50 kb inversion clade</taxon>
        <taxon>NPAAA clade</taxon>
        <taxon>Hologalegina</taxon>
        <taxon>IRL clade</taxon>
        <taxon>Trifolieae</taxon>
        <taxon>Medicago</taxon>
    </lineage>
</organism>
<dbReference type="AlphaFoldDB" id="A0A396JIY1"/>
<keyword evidence="1" id="KW-0812">Transmembrane</keyword>
<feature type="transmembrane region" description="Helical" evidence="1">
    <location>
        <begin position="37"/>
        <end position="57"/>
    </location>
</feature>
<accession>A0A396JIY1</accession>
<proteinExistence type="predicted"/>
<protein>
    <submittedName>
        <fullName evidence="2">Putative Bile acid:sodium symporter</fullName>
    </submittedName>
</protein>
<comment type="caution">
    <text evidence="2">The sequence shown here is derived from an EMBL/GenBank/DDBJ whole genome shotgun (WGS) entry which is preliminary data.</text>
</comment>
<evidence type="ECO:0000256" key="1">
    <source>
        <dbReference type="SAM" id="Phobius"/>
    </source>
</evidence>
<gene>
    <name evidence="2" type="ORF">MtrunA17_Chr2g0316701</name>
</gene>
<keyword evidence="1" id="KW-1133">Transmembrane helix</keyword>